<organism evidence="1 2">
    <name type="scientific">Tannerella sp. oral taxon BU063 isolate Cell 5</name>
    <dbReference type="NCBI Taxonomy" id="1410950"/>
    <lineage>
        <taxon>Bacteria</taxon>
        <taxon>Pseudomonadati</taxon>
        <taxon>Bacteroidota</taxon>
        <taxon>Bacteroidia</taxon>
        <taxon>Bacteroidales</taxon>
        <taxon>Tannerellaceae</taxon>
        <taxon>Tannerella</taxon>
    </lineage>
</organism>
<gene>
    <name evidence="1" type="ORF">T229_02440</name>
</gene>
<protein>
    <recommendedName>
        <fullName evidence="3">Response regulatory domain-containing protein</fullName>
    </recommendedName>
</protein>
<reference evidence="1 2" key="1">
    <citation type="submission" date="2013-11" db="EMBL/GenBank/DDBJ databases">
        <title>Single cell genomics of uncultured Tannerella BU063 (oral taxon 286).</title>
        <authorList>
            <person name="Beall C.J."/>
            <person name="Campbell A.G."/>
            <person name="Griffen A.L."/>
            <person name="Podar M."/>
            <person name="Leys E.J."/>
        </authorList>
    </citation>
    <scope>NUCLEOTIDE SEQUENCE [LARGE SCALE GENOMIC DNA]</scope>
    <source>
        <strain evidence="1">Cell 5</strain>
    </source>
</reference>
<dbReference type="EMBL" id="AYYC01000465">
    <property type="protein sequence ID" value="ETK05590.1"/>
    <property type="molecule type" value="Genomic_DNA"/>
</dbReference>
<dbReference type="Proteomes" id="UP000018872">
    <property type="component" value="Unassembled WGS sequence"/>
</dbReference>
<evidence type="ECO:0000313" key="2">
    <source>
        <dbReference type="Proteomes" id="UP000018872"/>
    </source>
</evidence>
<proteinExistence type="predicted"/>
<comment type="caution">
    <text evidence="1">The sequence shown here is derived from an EMBL/GenBank/DDBJ whole genome shotgun (WGS) entry which is preliminary data.</text>
</comment>
<accession>W2CES8</accession>
<feature type="non-terminal residue" evidence="1">
    <location>
        <position position="112"/>
    </location>
</feature>
<evidence type="ECO:0000313" key="1">
    <source>
        <dbReference type="EMBL" id="ETK05590.1"/>
    </source>
</evidence>
<feature type="non-terminal residue" evidence="1">
    <location>
        <position position="1"/>
    </location>
</feature>
<name>W2CES8_9BACT</name>
<dbReference type="AlphaFoldDB" id="W2CES8"/>
<sequence>SHLSPPLITFLLADNQDITRAGLRAYIADTFGEAGCCRLEVANKKALIEALTTHRDCTVVILDYALFDLASVEELLNLGRRFPEVAWLLCSNELSDALIRRLSAEHHVGMIL</sequence>
<evidence type="ECO:0008006" key="3">
    <source>
        <dbReference type="Google" id="ProtNLM"/>
    </source>
</evidence>